<evidence type="ECO:0000313" key="5">
    <source>
        <dbReference type="EMBL" id="TKR65077.1"/>
    </source>
</evidence>
<dbReference type="AlphaFoldDB" id="A0A4U5M808"/>
<dbReference type="SUPFAM" id="SSF50494">
    <property type="entry name" value="Trypsin-like serine proteases"/>
    <property type="match status" value="1"/>
</dbReference>
<reference evidence="5 6" key="1">
    <citation type="journal article" date="2015" name="Genome Biol.">
        <title>Comparative genomics of Steinernema reveals deeply conserved gene regulatory networks.</title>
        <authorList>
            <person name="Dillman A.R."/>
            <person name="Macchietto M."/>
            <person name="Porter C.F."/>
            <person name="Rogers A."/>
            <person name="Williams B."/>
            <person name="Antoshechkin I."/>
            <person name="Lee M.M."/>
            <person name="Goodwin Z."/>
            <person name="Lu X."/>
            <person name="Lewis E.E."/>
            <person name="Goodrich-Blair H."/>
            <person name="Stock S.P."/>
            <person name="Adams B.J."/>
            <person name="Sternberg P.W."/>
            <person name="Mortazavi A."/>
        </authorList>
    </citation>
    <scope>NUCLEOTIDE SEQUENCE [LARGE SCALE GENOMIC DNA]</scope>
    <source>
        <strain evidence="5 6">ALL</strain>
    </source>
</reference>
<organism evidence="5 6">
    <name type="scientific">Steinernema carpocapsae</name>
    <name type="common">Entomopathogenic nematode</name>
    <dbReference type="NCBI Taxonomy" id="34508"/>
    <lineage>
        <taxon>Eukaryota</taxon>
        <taxon>Metazoa</taxon>
        <taxon>Ecdysozoa</taxon>
        <taxon>Nematoda</taxon>
        <taxon>Chromadorea</taxon>
        <taxon>Rhabditida</taxon>
        <taxon>Tylenchina</taxon>
        <taxon>Panagrolaimomorpha</taxon>
        <taxon>Strongyloidoidea</taxon>
        <taxon>Steinernematidae</taxon>
        <taxon>Steinernema</taxon>
    </lineage>
</organism>
<feature type="signal peptide" evidence="3">
    <location>
        <begin position="1"/>
        <end position="17"/>
    </location>
</feature>
<reference evidence="5 6" key="2">
    <citation type="journal article" date="2019" name="G3 (Bethesda)">
        <title>Hybrid Assembly of the Genome of the Entomopathogenic Nematode Steinernema carpocapsae Identifies the X-Chromosome.</title>
        <authorList>
            <person name="Serra L."/>
            <person name="Macchietto M."/>
            <person name="Macias-Munoz A."/>
            <person name="McGill C.J."/>
            <person name="Rodriguez I.M."/>
            <person name="Rodriguez B."/>
            <person name="Murad R."/>
            <person name="Mortazavi A."/>
        </authorList>
    </citation>
    <scope>NUCLEOTIDE SEQUENCE [LARGE SCALE GENOMIC DNA]</scope>
    <source>
        <strain evidence="5 6">ALL</strain>
    </source>
</reference>
<keyword evidence="2" id="KW-0378">Hydrolase</keyword>
<dbReference type="PROSITE" id="PS50240">
    <property type="entry name" value="TRYPSIN_DOM"/>
    <property type="match status" value="1"/>
</dbReference>
<evidence type="ECO:0000313" key="6">
    <source>
        <dbReference type="Proteomes" id="UP000298663"/>
    </source>
</evidence>
<dbReference type="InterPro" id="IPR001314">
    <property type="entry name" value="Peptidase_S1A"/>
</dbReference>
<evidence type="ECO:0000256" key="1">
    <source>
        <dbReference type="ARBA" id="ARBA00023157"/>
    </source>
</evidence>
<dbReference type="PANTHER" id="PTHR24253">
    <property type="entry name" value="TRANSMEMBRANE PROTEASE SERINE"/>
    <property type="match status" value="1"/>
</dbReference>
<dbReference type="InterPro" id="IPR018114">
    <property type="entry name" value="TRYPSIN_HIS"/>
</dbReference>
<dbReference type="PROSITE" id="PS00134">
    <property type="entry name" value="TRYPSIN_HIS"/>
    <property type="match status" value="1"/>
</dbReference>
<dbReference type="Gene3D" id="2.40.10.10">
    <property type="entry name" value="Trypsin-like serine proteases"/>
    <property type="match status" value="1"/>
</dbReference>
<dbReference type="PANTHER" id="PTHR24253:SF153">
    <property type="entry name" value="SERINE PROTEASE HEPSIN"/>
    <property type="match status" value="1"/>
</dbReference>
<dbReference type="STRING" id="34508.A0A4U5M808"/>
<dbReference type="Proteomes" id="UP000298663">
    <property type="component" value="Unassembled WGS sequence"/>
</dbReference>
<evidence type="ECO:0000256" key="2">
    <source>
        <dbReference type="RuleBase" id="RU363034"/>
    </source>
</evidence>
<keyword evidence="3" id="KW-0732">Signal</keyword>
<dbReference type="InterPro" id="IPR001254">
    <property type="entry name" value="Trypsin_dom"/>
</dbReference>
<keyword evidence="6" id="KW-1185">Reference proteome</keyword>
<accession>A0A4U5M808</accession>
<dbReference type="GO" id="GO:0004252">
    <property type="term" value="F:serine-type endopeptidase activity"/>
    <property type="evidence" value="ECO:0007669"/>
    <property type="project" value="InterPro"/>
</dbReference>
<feature type="chain" id="PRO_5020894061" description="Peptidase S1 domain-containing protein" evidence="3">
    <location>
        <begin position="18"/>
        <end position="484"/>
    </location>
</feature>
<dbReference type="SMART" id="SM00020">
    <property type="entry name" value="Tryp_SPc"/>
    <property type="match status" value="1"/>
</dbReference>
<dbReference type="InterPro" id="IPR043504">
    <property type="entry name" value="Peptidase_S1_PA_chymotrypsin"/>
</dbReference>
<evidence type="ECO:0000259" key="4">
    <source>
        <dbReference type="PROSITE" id="PS50240"/>
    </source>
</evidence>
<protein>
    <recommendedName>
        <fullName evidence="4">Peptidase S1 domain-containing protein</fullName>
    </recommendedName>
</protein>
<dbReference type="CDD" id="cd00190">
    <property type="entry name" value="Tryp_SPc"/>
    <property type="match status" value="1"/>
</dbReference>
<dbReference type="GO" id="GO:0006508">
    <property type="term" value="P:proteolysis"/>
    <property type="evidence" value="ECO:0007669"/>
    <property type="project" value="UniProtKB-KW"/>
</dbReference>
<gene>
    <name evidence="5" type="ORF">L596_025537</name>
</gene>
<dbReference type="Pfam" id="PF00089">
    <property type="entry name" value="Trypsin"/>
    <property type="match status" value="1"/>
</dbReference>
<name>A0A4U5M808_STECR</name>
<dbReference type="PROSITE" id="PS00135">
    <property type="entry name" value="TRYPSIN_SER"/>
    <property type="match status" value="1"/>
</dbReference>
<keyword evidence="1" id="KW-1015">Disulfide bond</keyword>
<dbReference type="EMBL" id="AZBU02000009">
    <property type="protein sequence ID" value="TKR65077.1"/>
    <property type="molecule type" value="Genomic_DNA"/>
</dbReference>
<dbReference type="InterPro" id="IPR033116">
    <property type="entry name" value="TRYPSIN_SER"/>
</dbReference>
<sequence>MMDAFVVFLAVIPVVSSATFPGPFLTSDKYFLYIEYVVHTADVWLAGTDSNIRFDFGYLNKTDKQLLYHYGGMTLWPGNERFERDYYDQMHEIINEGRYGNVEAQCREASKTQEDYLECLTRPNIAFFHIQKNSASWSNFGPSWKLGEVSVVVKVCRFGADGEWIADLTQKVQFIADPNPKAGWTDGNRAIAEYFLKASEQVEHHTFHNGRIQLGASYKMEAISKISFHRKLPELKRKSVGARVSALDSHPWFVRVDGVCGGTIIGRRWILTATHCVGPSMTVNVGMETKSGKGKFSREYRVERSIEHEHYRIYKIRENYEVLFNDIALLKTGENVDFNERVQKISLPFSDNLMRPGTRVRALGAGRNELDYPTTFEPYWYQHIKDEILEFDVPLRSDAMCKYINPYFEPETMLCHKTTGKSVCPGDSGGPLFKRVPKYHGHYDETVYQFGIVSVAAPCNDTSDTYSQFIAYKEMTRSAPLRSG</sequence>
<keyword evidence="2" id="KW-0720">Serine protease</keyword>
<evidence type="ECO:0000256" key="3">
    <source>
        <dbReference type="SAM" id="SignalP"/>
    </source>
</evidence>
<dbReference type="OrthoDB" id="5912168at2759"/>
<dbReference type="InterPro" id="IPR009003">
    <property type="entry name" value="Peptidase_S1_PA"/>
</dbReference>
<proteinExistence type="predicted"/>
<feature type="domain" description="Peptidase S1" evidence="4">
    <location>
        <begin position="239"/>
        <end position="484"/>
    </location>
</feature>
<keyword evidence="2" id="KW-0645">Protease</keyword>
<comment type="caution">
    <text evidence="5">The sequence shown here is derived from an EMBL/GenBank/DDBJ whole genome shotgun (WGS) entry which is preliminary data.</text>
</comment>
<dbReference type="PRINTS" id="PR00722">
    <property type="entry name" value="CHYMOTRYPSIN"/>
</dbReference>